<organism evidence="2">
    <name type="scientific">bioreactor metagenome</name>
    <dbReference type="NCBI Taxonomy" id="1076179"/>
    <lineage>
        <taxon>unclassified sequences</taxon>
        <taxon>metagenomes</taxon>
        <taxon>ecological metagenomes</taxon>
    </lineage>
</organism>
<proteinExistence type="predicted"/>
<keyword evidence="1" id="KW-0812">Transmembrane</keyword>
<evidence type="ECO:0000313" key="2">
    <source>
        <dbReference type="EMBL" id="MPM45044.1"/>
    </source>
</evidence>
<gene>
    <name evidence="2" type="ORF">SDC9_91729</name>
</gene>
<protein>
    <submittedName>
        <fullName evidence="2">Uncharacterized protein</fullName>
    </submittedName>
</protein>
<accession>A0A645A5K4</accession>
<sequence>MIDEENDLKGKKFSNQVINVSDCQNTQILVTNDKSISSFDDENSIVAFFLDTFNLKKFLETIINSQSYFKITHNFINIILLMLFLAFIFWQVNLLKFEKNSATITLMILGFCAIFELLGANTSIFKGFLDSDIKTKKFIEGIPFLSSYKIEKEVKRQNFSQYCLEYFIEKLKDVNAYSQNTVYIVLDSQYLGKRNLDALFSAEIINNISRKIILKILFRYRNNLTQENMENIYNAYSYDDDIVKMLIATQEYSDFLKKSYPEDLRLPEYYKKYQTGKKYLDWRLKLLPINKLPYIKKLSKLVVLLIFFLLLGQLLSTTPKLDEDFLLSLLALGVLFVQYVNESILDPAFKKMNDYYFKHLLGNITKTSKTN</sequence>
<feature type="transmembrane region" description="Helical" evidence="1">
    <location>
        <begin position="75"/>
        <end position="92"/>
    </location>
</feature>
<evidence type="ECO:0000256" key="1">
    <source>
        <dbReference type="SAM" id="Phobius"/>
    </source>
</evidence>
<comment type="caution">
    <text evidence="2">The sequence shown here is derived from an EMBL/GenBank/DDBJ whole genome shotgun (WGS) entry which is preliminary data.</text>
</comment>
<feature type="transmembrane region" description="Helical" evidence="1">
    <location>
        <begin position="104"/>
        <end position="129"/>
    </location>
</feature>
<keyword evidence="1" id="KW-0472">Membrane</keyword>
<name>A0A645A5K4_9ZZZZ</name>
<feature type="transmembrane region" description="Helical" evidence="1">
    <location>
        <begin position="325"/>
        <end position="341"/>
    </location>
</feature>
<feature type="transmembrane region" description="Helical" evidence="1">
    <location>
        <begin position="301"/>
        <end position="319"/>
    </location>
</feature>
<dbReference type="AlphaFoldDB" id="A0A645A5K4"/>
<reference evidence="2" key="1">
    <citation type="submission" date="2019-08" db="EMBL/GenBank/DDBJ databases">
        <authorList>
            <person name="Kucharzyk K."/>
            <person name="Murdoch R.W."/>
            <person name="Higgins S."/>
            <person name="Loffler F."/>
        </authorList>
    </citation>
    <scope>NUCLEOTIDE SEQUENCE</scope>
</reference>
<dbReference type="EMBL" id="VSSQ01010722">
    <property type="protein sequence ID" value="MPM45044.1"/>
    <property type="molecule type" value="Genomic_DNA"/>
</dbReference>
<keyword evidence="1" id="KW-1133">Transmembrane helix</keyword>